<gene>
    <name evidence="10" type="ORF">FXF69_15445</name>
</gene>
<keyword evidence="2" id="KW-1003">Cell membrane</keyword>
<dbReference type="GO" id="GO:0009103">
    <property type="term" value="P:lipopolysaccharide biosynthetic process"/>
    <property type="evidence" value="ECO:0007669"/>
    <property type="project" value="UniProtKB-ARBA"/>
</dbReference>
<feature type="transmembrane region" description="Helical" evidence="9">
    <location>
        <begin position="83"/>
        <end position="105"/>
    </location>
</feature>
<feature type="compositionally biased region" description="Basic and acidic residues" evidence="8">
    <location>
        <begin position="476"/>
        <end position="486"/>
    </location>
</feature>
<dbReference type="GO" id="GO:0016763">
    <property type="term" value="F:pentosyltransferase activity"/>
    <property type="evidence" value="ECO:0007669"/>
    <property type="project" value="TreeGrafter"/>
</dbReference>
<keyword evidence="6 9" id="KW-1133">Transmembrane helix</keyword>
<proteinExistence type="predicted"/>
<keyword evidence="4" id="KW-0808">Transferase</keyword>
<feature type="transmembrane region" description="Helical" evidence="9">
    <location>
        <begin position="139"/>
        <end position="157"/>
    </location>
</feature>
<keyword evidence="3" id="KW-0328">Glycosyltransferase</keyword>
<name>A0A5D0NPS5_9ACTN</name>
<protein>
    <recommendedName>
        <fullName evidence="12">Phospholipid carrier-dependent glycosyltransferase</fullName>
    </recommendedName>
</protein>
<evidence type="ECO:0000256" key="9">
    <source>
        <dbReference type="SAM" id="Phobius"/>
    </source>
</evidence>
<feature type="transmembrane region" description="Helical" evidence="9">
    <location>
        <begin position="425"/>
        <end position="442"/>
    </location>
</feature>
<dbReference type="STRING" id="1220554.GCA_001552135_02956"/>
<feature type="transmembrane region" description="Helical" evidence="9">
    <location>
        <begin position="25"/>
        <end position="44"/>
    </location>
</feature>
<sequence length="492" mass="53843">MSFFPLAVRRPTARAVLAAVKGNRLFTAVLVAGVVLRVVAMLGFRGVLWFNDSYDFVRIADDPFPHPLRPSGYGIFLWTLKPFHSLALVTALQHAAVVGLAAAGYRMLVRDFDVRRAWAAVAVAPLLLDAYQLELEHLLLSDTLFTVLALGATLVLAKPGATGWRRAALVGTLLGVAAVTRTVGVPLFLIALVYLAVRRTRWPAYAALAVTFALPVGAYATWYQQEHGRFGMTGVDGIFLWGRTAAFADCDAHTPPADLASLCPHGPKGDRPASSHQIWEEGSPTGWTDGGAFDPGTNARAQRFAFWAIRNQPFDYVKVASYDFFVRTFAWHRSRYPTVGTEARYHFPTKPTARKPELPVYGGGTRRTVVYEYSHGTGRTHIVEPYAGLMRDYQERVSVPGTVLGLVLLAGAAGIVWRRARARTALFWTSAVMLLAIPPATVDFDYRYLLPALPFACFAAAAAWGRRVPSGRPKAPPKETPDEKEPQPAATP</sequence>
<dbReference type="PANTHER" id="PTHR33908">
    <property type="entry name" value="MANNOSYLTRANSFERASE YKCB-RELATED"/>
    <property type="match status" value="1"/>
</dbReference>
<feature type="transmembrane region" description="Helical" evidence="9">
    <location>
        <begin position="202"/>
        <end position="222"/>
    </location>
</feature>
<evidence type="ECO:0000256" key="7">
    <source>
        <dbReference type="ARBA" id="ARBA00023136"/>
    </source>
</evidence>
<keyword evidence="7 9" id="KW-0472">Membrane</keyword>
<reference evidence="10 11" key="1">
    <citation type="submission" date="2019-08" db="EMBL/GenBank/DDBJ databases">
        <title>Actinomadura sp. nov. CYP1-5 isolated from mountain soil.</title>
        <authorList>
            <person name="Songsumanus A."/>
            <person name="Kuncharoen N."/>
            <person name="Kudo T."/>
            <person name="Yuki M."/>
            <person name="Igarashi Y."/>
            <person name="Tanasupawat S."/>
        </authorList>
    </citation>
    <scope>NUCLEOTIDE SEQUENCE [LARGE SCALE GENOMIC DNA]</scope>
    <source>
        <strain evidence="10 11">JCM 14158</strain>
    </source>
</reference>
<evidence type="ECO:0000256" key="8">
    <source>
        <dbReference type="SAM" id="MobiDB-lite"/>
    </source>
</evidence>
<dbReference type="GO" id="GO:0005886">
    <property type="term" value="C:plasma membrane"/>
    <property type="evidence" value="ECO:0007669"/>
    <property type="project" value="UniProtKB-SubCell"/>
</dbReference>
<dbReference type="AlphaFoldDB" id="A0A5D0NPS5"/>
<evidence type="ECO:0008006" key="12">
    <source>
        <dbReference type="Google" id="ProtNLM"/>
    </source>
</evidence>
<evidence type="ECO:0000256" key="5">
    <source>
        <dbReference type="ARBA" id="ARBA00022692"/>
    </source>
</evidence>
<evidence type="ECO:0000256" key="3">
    <source>
        <dbReference type="ARBA" id="ARBA00022676"/>
    </source>
</evidence>
<evidence type="ECO:0000256" key="1">
    <source>
        <dbReference type="ARBA" id="ARBA00004651"/>
    </source>
</evidence>
<keyword evidence="5 9" id="KW-0812">Transmembrane</keyword>
<evidence type="ECO:0000313" key="11">
    <source>
        <dbReference type="Proteomes" id="UP000323380"/>
    </source>
</evidence>
<comment type="subcellular location">
    <subcellularLocation>
        <location evidence="1">Cell membrane</location>
        <topology evidence="1">Multi-pass membrane protein</topology>
    </subcellularLocation>
</comment>
<accession>A0A5D0NPS5</accession>
<feature type="transmembrane region" description="Helical" evidence="9">
    <location>
        <begin position="169"/>
        <end position="196"/>
    </location>
</feature>
<dbReference type="Proteomes" id="UP000323380">
    <property type="component" value="Unassembled WGS sequence"/>
</dbReference>
<feature type="region of interest" description="Disordered" evidence="8">
    <location>
        <begin position="467"/>
        <end position="492"/>
    </location>
</feature>
<dbReference type="RefSeq" id="WP_067890947.1">
    <property type="nucleotide sequence ID" value="NZ_VSFG01000002.1"/>
</dbReference>
<evidence type="ECO:0000313" key="10">
    <source>
        <dbReference type="EMBL" id="TYB46610.1"/>
    </source>
</evidence>
<organism evidence="10 11">
    <name type="scientific">Actinomadura chibensis</name>
    <dbReference type="NCBI Taxonomy" id="392828"/>
    <lineage>
        <taxon>Bacteria</taxon>
        <taxon>Bacillati</taxon>
        <taxon>Actinomycetota</taxon>
        <taxon>Actinomycetes</taxon>
        <taxon>Streptosporangiales</taxon>
        <taxon>Thermomonosporaceae</taxon>
        <taxon>Actinomadura</taxon>
    </lineage>
</organism>
<dbReference type="InterPro" id="IPR050297">
    <property type="entry name" value="LipidA_mod_glycosyltrf_83"/>
</dbReference>
<keyword evidence="11" id="KW-1185">Reference proteome</keyword>
<feature type="transmembrane region" description="Helical" evidence="9">
    <location>
        <begin position="448"/>
        <end position="465"/>
    </location>
</feature>
<evidence type="ECO:0000256" key="2">
    <source>
        <dbReference type="ARBA" id="ARBA00022475"/>
    </source>
</evidence>
<evidence type="ECO:0000256" key="6">
    <source>
        <dbReference type="ARBA" id="ARBA00022989"/>
    </source>
</evidence>
<dbReference type="PANTHER" id="PTHR33908:SF11">
    <property type="entry name" value="MEMBRANE PROTEIN"/>
    <property type="match status" value="1"/>
</dbReference>
<comment type="caution">
    <text evidence="10">The sequence shown here is derived from an EMBL/GenBank/DDBJ whole genome shotgun (WGS) entry which is preliminary data.</text>
</comment>
<evidence type="ECO:0000256" key="4">
    <source>
        <dbReference type="ARBA" id="ARBA00022679"/>
    </source>
</evidence>
<dbReference type="EMBL" id="VSFG01000002">
    <property type="protein sequence ID" value="TYB46610.1"/>
    <property type="molecule type" value="Genomic_DNA"/>
</dbReference>